<dbReference type="KEGG" id="tim:GMBLW1_11980"/>
<dbReference type="RefSeq" id="WP_162657901.1">
    <property type="nucleotide sequence ID" value="NZ_LR593887.1"/>
</dbReference>
<dbReference type="EMBL" id="LR593887">
    <property type="protein sequence ID" value="VTS02375.1"/>
    <property type="molecule type" value="Genomic_DNA"/>
</dbReference>
<gene>
    <name evidence="2" type="ORF">GMBLW1_11980</name>
</gene>
<dbReference type="InParanoid" id="A0A6C2YPF5"/>
<dbReference type="Pfam" id="PF08670">
    <property type="entry name" value="MEKHLA"/>
    <property type="match status" value="1"/>
</dbReference>
<evidence type="ECO:0000313" key="2">
    <source>
        <dbReference type="EMBL" id="VIP02762.1"/>
    </source>
</evidence>
<sequence>MVAEDSSNPPTHSEVVAYTQLLLDSYEHWLKVPLVDRSGSAQEQAHRLFHAPFVAVSHRLSDDPILCYGNQTALNLWQMDFATFTQTPSRFTAEPMHRDERQRLLEATQRDGHIRNYQGIRIASTGRRFRIENVIVWNVLDTHGAVIGQAATFAEWVFLD</sequence>
<proteinExistence type="predicted"/>
<evidence type="ECO:0000313" key="3">
    <source>
        <dbReference type="Proteomes" id="UP000464378"/>
    </source>
</evidence>
<protein>
    <recommendedName>
        <fullName evidence="1">MEKHLA domain-containing protein</fullName>
    </recommendedName>
</protein>
<evidence type="ECO:0000259" key="1">
    <source>
        <dbReference type="Pfam" id="PF08670"/>
    </source>
</evidence>
<feature type="domain" description="MEKHLA" evidence="1">
    <location>
        <begin position="18"/>
        <end position="158"/>
    </location>
</feature>
<keyword evidence="3" id="KW-1185">Reference proteome</keyword>
<dbReference type="AlphaFoldDB" id="A0A6C2YPF5"/>
<dbReference type="EMBL" id="LR586016">
    <property type="protein sequence ID" value="VIP02762.1"/>
    <property type="molecule type" value="Genomic_DNA"/>
</dbReference>
<accession>A0A6C2YPF5</accession>
<organism evidence="2">
    <name type="scientific">Tuwongella immobilis</name>
    <dbReference type="NCBI Taxonomy" id="692036"/>
    <lineage>
        <taxon>Bacteria</taxon>
        <taxon>Pseudomonadati</taxon>
        <taxon>Planctomycetota</taxon>
        <taxon>Planctomycetia</taxon>
        <taxon>Gemmatales</taxon>
        <taxon>Gemmataceae</taxon>
        <taxon>Tuwongella</taxon>
    </lineage>
</organism>
<name>A0A6C2YPF5_9BACT</name>
<reference evidence="2" key="1">
    <citation type="submission" date="2019-04" db="EMBL/GenBank/DDBJ databases">
        <authorList>
            <consortium name="Science for Life Laboratories"/>
        </authorList>
    </citation>
    <scope>NUCLEOTIDE SEQUENCE</scope>
    <source>
        <strain evidence="2">MBLW1</strain>
    </source>
</reference>
<dbReference type="InterPro" id="IPR013978">
    <property type="entry name" value="MEKHLA"/>
</dbReference>
<dbReference type="Proteomes" id="UP000464378">
    <property type="component" value="Chromosome"/>
</dbReference>